<dbReference type="STRING" id="999630.TUZN_1103"/>
<dbReference type="eggNOG" id="arCOG00576">
    <property type="taxonomic scope" value="Archaea"/>
</dbReference>
<organism evidence="2 3">
    <name type="scientific">Thermoproteus uzoniensis (strain 768-20)</name>
    <dbReference type="NCBI Taxonomy" id="999630"/>
    <lineage>
        <taxon>Archaea</taxon>
        <taxon>Thermoproteota</taxon>
        <taxon>Thermoprotei</taxon>
        <taxon>Thermoproteales</taxon>
        <taxon>Thermoproteaceae</taxon>
        <taxon>Thermoproteus</taxon>
    </lineage>
</organism>
<feature type="transmembrane region" description="Helical" evidence="1">
    <location>
        <begin position="61"/>
        <end position="81"/>
    </location>
</feature>
<feature type="transmembrane region" description="Helical" evidence="1">
    <location>
        <begin position="219"/>
        <end position="240"/>
    </location>
</feature>
<dbReference type="HOGENOM" id="CLU_1113924_0_0_2"/>
<evidence type="ECO:0000256" key="1">
    <source>
        <dbReference type="SAM" id="Phobius"/>
    </source>
</evidence>
<dbReference type="AlphaFoldDB" id="F2L0A1"/>
<feature type="transmembrane region" description="Helical" evidence="1">
    <location>
        <begin position="93"/>
        <end position="112"/>
    </location>
</feature>
<dbReference type="KEGG" id="tuz:TUZN_1103"/>
<reference key="2">
    <citation type="submission" date="2011-03" db="EMBL/GenBank/DDBJ databases">
        <title>Complete genome sequence of the thermoacidophilic crenarchaeon Thermoproteus uzoniensis 768-20.</title>
        <authorList>
            <person name="Mardanov A.V."/>
            <person name="Gumerov V.M."/>
            <person name="Beletsky A.V."/>
            <person name="Prokofeva M.I."/>
            <person name="Bonch-Osmolovskaya E.A."/>
            <person name="Ravin N.V."/>
            <person name="Skryabin K.G."/>
        </authorList>
    </citation>
    <scope>NUCLEOTIDE SEQUENCE</scope>
    <source>
        <strain>768-20</strain>
    </source>
</reference>
<feature type="transmembrane region" description="Helical" evidence="1">
    <location>
        <begin position="154"/>
        <end position="173"/>
    </location>
</feature>
<keyword evidence="3" id="KW-1185">Reference proteome</keyword>
<sequence length="249" mass="25500">MIEIPLVFASAYLLSLSLLSRARLGPRSAAVAGGISAHMALLAGHYAAEVPKSLAEVKPVFLVPMFAYATLVTSAAFIASIKAAVDKRSATADALVAGLAVFNVPLGLSVANGAASLTPYADPALLSIGAAALGLVEAFALSAVASASRRITPLWPTPPAAFFAGCYLYGVLPPMLTDIYPKLVAATAYAAAAPLILYSMFKNNIAASAALGGLTSFRFWAAVFAGVMAFAAAEIPLLLYNPQMHALLG</sequence>
<dbReference type="RefSeq" id="WP_013679919.1">
    <property type="nucleotide sequence ID" value="NC_015315.1"/>
</dbReference>
<dbReference type="OrthoDB" id="28987at2157"/>
<accession>F2L0A1</accession>
<evidence type="ECO:0000313" key="2">
    <source>
        <dbReference type="EMBL" id="AEA12583.1"/>
    </source>
</evidence>
<keyword evidence="1" id="KW-0472">Membrane</keyword>
<evidence type="ECO:0000313" key="3">
    <source>
        <dbReference type="Proteomes" id="UP000008138"/>
    </source>
</evidence>
<gene>
    <name evidence="2" type="ordered locus">TUZN_1103</name>
</gene>
<feature type="transmembrane region" description="Helical" evidence="1">
    <location>
        <begin position="179"/>
        <end position="198"/>
    </location>
</feature>
<dbReference type="GeneID" id="10360632"/>
<keyword evidence="1" id="KW-0812">Transmembrane</keyword>
<name>F2L0A1_THEU7</name>
<proteinExistence type="predicted"/>
<dbReference type="Proteomes" id="UP000008138">
    <property type="component" value="Chromosome"/>
</dbReference>
<dbReference type="EMBL" id="CP002590">
    <property type="protein sequence ID" value="AEA12583.1"/>
    <property type="molecule type" value="Genomic_DNA"/>
</dbReference>
<feature type="transmembrane region" description="Helical" evidence="1">
    <location>
        <begin position="124"/>
        <end position="147"/>
    </location>
</feature>
<keyword evidence="1" id="KW-1133">Transmembrane helix</keyword>
<reference evidence="2 3" key="1">
    <citation type="journal article" date="2011" name="J. Bacteriol.">
        <title>Complete genome sequence of the thermoacidophilic crenarchaeon Thermoproteus uzoniensis 768-20.</title>
        <authorList>
            <person name="Mardanov A.V."/>
            <person name="Gumerov V.M."/>
            <person name="Beletsky A.V."/>
            <person name="Prokofeva M.I."/>
            <person name="Bonch-Osmolovskaya E.A."/>
            <person name="Ravin N.V."/>
            <person name="Skryabin K.G."/>
        </authorList>
    </citation>
    <scope>NUCLEOTIDE SEQUENCE [LARGE SCALE GENOMIC DNA]</scope>
    <source>
        <strain evidence="2 3">768-20</strain>
    </source>
</reference>
<protein>
    <submittedName>
        <fullName evidence="2">Uncharacterized protein</fullName>
    </submittedName>
</protein>